<dbReference type="NCBIfam" id="TIGR00229">
    <property type="entry name" value="sensory_box"/>
    <property type="match status" value="1"/>
</dbReference>
<name>A0AAP2DRQ8_9BACT</name>
<feature type="coiled-coil region" evidence="1">
    <location>
        <begin position="239"/>
        <end position="336"/>
    </location>
</feature>
<dbReference type="InterPro" id="IPR013655">
    <property type="entry name" value="PAS_fold_3"/>
</dbReference>
<evidence type="ECO:0000259" key="3">
    <source>
        <dbReference type="PROSITE" id="PS50113"/>
    </source>
</evidence>
<evidence type="ECO:0000259" key="2">
    <source>
        <dbReference type="PROSITE" id="PS50112"/>
    </source>
</evidence>
<feature type="domain" description="PAS" evidence="2">
    <location>
        <begin position="350"/>
        <end position="401"/>
    </location>
</feature>
<dbReference type="PANTHER" id="PTHR44757">
    <property type="entry name" value="DIGUANYLATE CYCLASE DGCP"/>
    <property type="match status" value="1"/>
</dbReference>
<dbReference type="SUPFAM" id="SSF55781">
    <property type="entry name" value="GAF domain-like"/>
    <property type="match status" value="1"/>
</dbReference>
<evidence type="ECO:0000256" key="1">
    <source>
        <dbReference type="SAM" id="Coils"/>
    </source>
</evidence>
<comment type="caution">
    <text evidence="4">The sequence shown here is derived from an EMBL/GenBank/DDBJ whole genome shotgun (WGS) entry which is preliminary data.</text>
</comment>
<dbReference type="Gene3D" id="3.30.450.20">
    <property type="entry name" value="PAS domain"/>
    <property type="match status" value="1"/>
</dbReference>
<gene>
    <name evidence="4" type="ORF">KK083_22940</name>
</gene>
<dbReference type="Pfam" id="PF13185">
    <property type="entry name" value="GAF_2"/>
    <property type="match status" value="1"/>
</dbReference>
<evidence type="ECO:0000313" key="4">
    <source>
        <dbReference type="EMBL" id="MBT1699762.1"/>
    </source>
</evidence>
<dbReference type="Pfam" id="PF08447">
    <property type="entry name" value="PAS_3"/>
    <property type="match status" value="1"/>
</dbReference>
<organism evidence="4 5">
    <name type="scientific">Chryseosolibacter histidini</name>
    <dbReference type="NCBI Taxonomy" id="2782349"/>
    <lineage>
        <taxon>Bacteria</taxon>
        <taxon>Pseudomonadati</taxon>
        <taxon>Bacteroidota</taxon>
        <taxon>Cytophagia</taxon>
        <taxon>Cytophagales</taxon>
        <taxon>Chryseotaleaceae</taxon>
        <taxon>Chryseosolibacter</taxon>
    </lineage>
</organism>
<reference evidence="4 5" key="1">
    <citation type="submission" date="2021-05" db="EMBL/GenBank/DDBJ databases">
        <title>A Polyphasic approach of four new species of the genus Ohtaekwangia: Ohtaekwangia histidinii sp. nov., Ohtaekwangia cretensis sp. nov., Ohtaekwangia indiensis sp. nov., Ohtaekwangia reichenbachii sp. nov. from diverse environment.</title>
        <authorList>
            <person name="Octaviana S."/>
        </authorList>
    </citation>
    <scope>NUCLEOTIDE SEQUENCE [LARGE SCALE GENOMIC DNA]</scope>
    <source>
        <strain evidence="4 5">PWU4</strain>
    </source>
</reference>
<dbReference type="InterPro" id="IPR000014">
    <property type="entry name" value="PAS"/>
</dbReference>
<dbReference type="InterPro" id="IPR001610">
    <property type="entry name" value="PAC"/>
</dbReference>
<proteinExistence type="predicted"/>
<dbReference type="AlphaFoldDB" id="A0AAP2DRQ8"/>
<dbReference type="PROSITE" id="PS50113">
    <property type="entry name" value="PAC"/>
    <property type="match status" value="1"/>
</dbReference>
<dbReference type="SUPFAM" id="SSF55785">
    <property type="entry name" value="PYP-like sensor domain (PAS domain)"/>
    <property type="match status" value="1"/>
</dbReference>
<dbReference type="RefSeq" id="WP_254167924.1">
    <property type="nucleotide sequence ID" value="NZ_JAHESF010000029.1"/>
</dbReference>
<dbReference type="Gene3D" id="3.30.450.40">
    <property type="match status" value="1"/>
</dbReference>
<dbReference type="PROSITE" id="PS50112">
    <property type="entry name" value="PAS"/>
    <property type="match status" value="1"/>
</dbReference>
<dbReference type="Proteomes" id="UP001319200">
    <property type="component" value="Unassembled WGS sequence"/>
</dbReference>
<accession>A0AAP2DRQ8</accession>
<dbReference type="SMART" id="SM00065">
    <property type="entry name" value="GAF"/>
    <property type="match status" value="1"/>
</dbReference>
<dbReference type="SMART" id="SM00086">
    <property type="entry name" value="PAC"/>
    <property type="match status" value="1"/>
</dbReference>
<dbReference type="PANTHER" id="PTHR44757:SF2">
    <property type="entry name" value="BIOFILM ARCHITECTURE MAINTENANCE PROTEIN MBAA"/>
    <property type="match status" value="1"/>
</dbReference>
<dbReference type="EMBL" id="JAHESF010000029">
    <property type="protein sequence ID" value="MBT1699762.1"/>
    <property type="molecule type" value="Genomic_DNA"/>
</dbReference>
<dbReference type="CDD" id="cd00130">
    <property type="entry name" value="PAS"/>
    <property type="match status" value="1"/>
</dbReference>
<sequence length="461" mass="51965">MMRGFPVLIVKRSTIQGWMHVVSQCEAQLASATNIVERMVNGEWQVGDQASGESGKLIQALYRLSDRLQKIASEEGQRAWANEGLAKFMNVLRQRGSTTQLADEIMRFIIKYLEVNQGALYLSEGEGADTFLEMKACYAYERKRYIQHRVNPGEGLVGQAALEKETLYLKDIPRNYIKITSGLGEALPGNLAIVPLMNDGFVVGVLEIASFQSLTRHQLTFLEKAGESIASVLVARQAADKLQHLVDAMQHQAALLKEQDATMRRNLEQLAASEEEMKRAKVNAERLLVESQEQTQRLVTQEEELRQNLEQMDAQSEAIQEQIRNSERIRKELATREEVFGYTTILSETDKYGNIIYVNDKFCEVSGFAREELIGKPQNIVRHPDTPKEVFKAMWATIKAGNVFNGIIKNRCKDGSHYWVDVTIVPVKDENGAIVKYIGARYHIKTDALAQQLVDLTTKAA</sequence>
<evidence type="ECO:0000313" key="5">
    <source>
        <dbReference type="Proteomes" id="UP001319200"/>
    </source>
</evidence>
<protein>
    <submittedName>
        <fullName evidence="4">PAS domain-containing protein</fullName>
    </submittedName>
</protein>
<dbReference type="InterPro" id="IPR052155">
    <property type="entry name" value="Biofilm_reg_signaling"/>
</dbReference>
<dbReference type="InterPro" id="IPR035965">
    <property type="entry name" value="PAS-like_dom_sf"/>
</dbReference>
<feature type="domain" description="PAC" evidence="3">
    <location>
        <begin position="402"/>
        <end position="456"/>
    </location>
</feature>
<dbReference type="InterPro" id="IPR003018">
    <property type="entry name" value="GAF"/>
</dbReference>
<keyword evidence="1" id="KW-0175">Coiled coil</keyword>
<keyword evidence="5" id="KW-1185">Reference proteome</keyword>
<dbReference type="InterPro" id="IPR029016">
    <property type="entry name" value="GAF-like_dom_sf"/>
</dbReference>
<dbReference type="InterPro" id="IPR000700">
    <property type="entry name" value="PAS-assoc_C"/>
</dbReference>